<dbReference type="Proteomes" id="UP000035680">
    <property type="component" value="Unassembled WGS sequence"/>
</dbReference>
<reference evidence="1" key="1">
    <citation type="submission" date="2014-07" db="EMBL/GenBank/DDBJ databases">
        <authorList>
            <person name="Martin A.A"/>
            <person name="De Silva N."/>
        </authorList>
    </citation>
    <scope>NUCLEOTIDE SEQUENCE</scope>
</reference>
<name>A0A0K0F2Z5_STRVS</name>
<evidence type="ECO:0000313" key="1">
    <source>
        <dbReference type="Proteomes" id="UP000035680"/>
    </source>
</evidence>
<accession>A0A0K0F2Z5</accession>
<reference evidence="2" key="2">
    <citation type="submission" date="2015-08" db="UniProtKB">
        <authorList>
            <consortium name="WormBaseParasite"/>
        </authorList>
    </citation>
    <scope>IDENTIFICATION</scope>
</reference>
<proteinExistence type="predicted"/>
<organism evidence="1 2">
    <name type="scientific">Strongyloides venezuelensis</name>
    <name type="common">Threadworm</name>
    <dbReference type="NCBI Taxonomy" id="75913"/>
    <lineage>
        <taxon>Eukaryota</taxon>
        <taxon>Metazoa</taxon>
        <taxon>Ecdysozoa</taxon>
        <taxon>Nematoda</taxon>
        <taxon>Chromadorea</taxon>
        <taxon>Rhabditida</taxon>
        <taxon>Tylenchina</taxon>
        <taxon>Panagrolaimomorpha</taxon>
        <taxon>Strongyloidoidea</taxon>
        <taxon>Strongyloididae</taxon>
        <taxon>Strongyloides</taxon>
    </lineage>
</organism>
<sequence>MFQIHEQVRKFCDRSQYGCATYIIVTTQGRLNKFLFKGYVHLNKLCSMVLDDANRLMEYNFANDITNTLEFPSCVPLMSRQNLLFLQHSHQSHTNILVNRSKKYRYF</sequence>
<dbReference type="AlphaFoldDB" id="A0A0K0F2Z5"/>
<dbReference type="InterPro" id="IPR027417">
    <property type="entry name" value="P-loop_NTPase"/>
</dbReference>
<keyword evidence="1" id="KW-1185">Reference proteome</keyword>
<evidence type="ECO:0000313" key="2">
    <source>
        <dbReference type="WBParaSite" id="SVE_0317500.1"/>
    </source>
</evidence>
<dbReference type="WBParaSite" id="SVE_0317500.1">
    <property type="protein sequence ID" value="SVE_0317500.1"/>
    <property type="gene ID" value="SVE_0317500"/>
</dbReference>
<dbReference type="Gene3D" id="3.40.50.300">
    <property type="entry name" value="P-loop containing nucleotide triphosphate hydrolases"/>
    <property type="match status" value="1"/>
</dbReference>
<dbReference type="SUPFAM" id="SSF52540">
    <property type="entry name" value="P-loop containing nucleoside triphosphate hydrolases"/>
    <property type="match status" value="1"/>
</dbReference>
<dbReference type="STRING" id="75913.A0A0K0F2Z5"/>
<protein>
    <submittedName>
        <fullName evidence="2">DEAD domain-containing protein</fullName>
    </submittedName>
</protein>